<reference evidence="3 4" key="1">
    <citation type="submission" date="2013-05" db="EMBL/GenBank/DDBJ databases">
        <title>Drechslerella stenobrocha genome reveals carnivorous origination and mechanical trapping mechanism of predatory fungi.</title>
        <authorList>
            <person name="Liu X."/>
            <person name="Zhang W."/>
            <person name="Liu K."/>
        </authorList>
    </citation>
    <scope>NUCLEOTIDE SEQUENCE [LARGE SCALE GENOMIC DNA]</scope>
    <source>
        <strain evidence="3 4">248</strain>
    </source>
</reference>
<gene>
    <name evidence="3" type="ORF">DRE_00090</name>
</gene>
<evidence type="ECO:0000256" key="1">
    <source>
        <dbReference type="SAM" id="MobiDB-lite"/>
    </source>
</evidence>
<feature type="compositionally biased region" description="Basic residues" evidence="1">
    <location>
        <begin position="293"/>
        <end position="302"/>
    </location>
</feature>
<dbReference type="Proteomes" id="UP000024837">
    <property type="component" value="Unassembled WGS sequence"/>
</dbReference>
<organism evidence="3 4">
    <name type="scientific">Drechslerella stenobrocha 248</name>
    <dbReference type="NCBI Taxonomy" id="1043628"/>
    <lineage>
        <taxon>Eukaryota</taxon>
        <taxon>Fungi</taxon>
        <taxon>Dikarya</taxon>
        <taxon>Ascomycota</taxon>
        <taxon>Pezizomycotina</taxon>
        <taxon>Orbiliomycetes</taxon>
        <taxon>Orbiliales</taxon>
        <taxon>Orbiliaceae</taxon>
        <taxon>Drechslerella</taxon>
    </lineage>
</organism>
<dbReference type="OrthoDB" id="5337624at2759"/>
<keyword evidence="2" id="KW-0732">Signal</keyword>
<dbReference type="HOGENOM" id="CLU_514853_0_0_1"/>
<dbReference type="AlphaFoldDB" id="W7IHP6"/>
<accession>W7IHP6</accession>
<name>W7IHP6_9PEZI</name>
<protein>
    <submittedName>
        <fullName evidence="3">Uncharacterized protein</fullName>
    </submittedName>
</protein>
<proteinExistence type="predicted"/>
<dbReference type="EMBL" id="KI966371">
    <property type="protein sequence ID" value="EWC48785.1"/>
    <property type="molecule type" value="Genomic_DNA"/>
</dbReference>
<evidence type="ECO:0000313" key="4">
    <source>
        <dbReference type="Proteomes" id="UP000024837"/>
    </source>
</evidence>
<evidence type="ECO:0000256" key="2">
    <source>
        <dbReference type="SAM" id="SignalP"/>
    </source>
</evidence>
<feature type="chain" id="PRO_5004893898" evidence="2">
    <location>
        <begin position="19"/>
        <end position="529"/>
    </location>
</feature>
<feature type="region of interest" description="Disordered" evidence="1">
    <location>
        <begin position="502"/>
        <end position="529"/>
    </location>
</feature>
<keyword evidence="4" id="KW-1185">Reference proteome</keyword>
<feature type="signal peptide" evidence="2">
    <location>
        <begin position="1"/>
        <end position="18"/>
    </location>
</feature>
<feature type="compositionally biased region" description="Basic and acidic residues" evidence="1">
    <location>
        <begin position="517"/>
        <end position="529"/>
    </location>
</feature>
<evidence type="ECO:0000313" key="3">
    <source>
        <dbReference type="EMBL" id="EWC48785.1"/>
    </source>
</evidence>
<sequence>MILGRLFGLASLVCLAEAWYQAVSADRSPQSATMTLKVFERDDEKCHSRALSDEGVLGVLNVVNSRQTKALVFYNSGNCNRERPNEYSLFVHLKDENNAIQVVDMGVSGMEHSWTSYRSIDPDSTDWTTGPNTHGNWYTPLPDSPSGRTRVGQFFADLMAEVPPGSIRFRVKGTKEYITVDDAMRTVKTVKGREIMAGIGPTTLLSTQQLEDAKAELRYALRWFYTETGGEQRHSMVIQRDEMKKHLRLALLTTATNQLLDPGNPDPRVSLAKEMHTSYRDGQNQAKLQRQQSRPRRRRNKGQGRSDLQGQSTEKIPFPHEDENAPIVGDQQPGNMVTGFPFPNWPDIVATGPGQQPNAQPYESQELEFQLATDAIAGTDQPVGQDAPPQDQVSGPVQRTDNIGSLERAMSGQLGDMAELQFEMPDPETGIDIGDFDFGDDMKHMKDYFHLIEDYEFDMPYAFANRGAQRTDDRNNANFMDDLFTGDPPNIGWLVEQLQADGLELQQETRPGPQQYEETKEPGRRGDDW</sequence>
<feature type="region of interest" description="Disordered" evidence="1">
    <location>
        <begin position="277"/>
        <end position="337"/>
    </location>
</feature>